<evidence type="ECO:0000259" key="9">
    <source>
        <dbReference type="Pfam" id="PF02554"/>
    </source>
</evidence>
<feature type="transmembrane region" description="Helical" evidence="8">
    <location>
        <begin position="95"/>
        <end position="115"/>
    </location>
</feature>
<keyword evidence="7 8" id="KW-0472">Membrane</keyword>
<comment type="caution">
    <text evidence="10">The sequence shown here is derived from an EMBL/GenBank/DDBJ whole genome shotgun (WGS) entry which is preliminary data.</text>
</comment>
<evidence type="ECO:0000256" key="8">
    <source>
        <dbReference type="SAM" id="Phobius"/>
    </source>
</evidence>
<feature type="transmembrane region" description="Helical" evidence="8">
    <location>
        <begin position="334"/>
        <end position="354"/>
    </location>
</feature>
<evidence type="ECO:0000256" key="7">
    <source>
        <dbReference type="ARBA" id="ARBA00023136"/>
    </source>
</evidence>
<evidence type="ECO:0000256" key="6">
    <source>
        <dbReference type="ARBA" id="ARBA00022989"/>
    </source>
</evidence>
<reference evidence="10" key="1">
    <citation type="submission" date="2021-02" db="EMBL/GenBank/DDBJ databases">
        <title>Genome-Resolved Metagenomics of a Microbial Community Performing Photosynthetic Biological Nutrient Removal.</title>
        <authorList>
            <person name="Mcdaniel E.A."/>
        </authorList>
    </citation>
    <scope>NUCLEOTIDE SEQUENCE</scope>
    <source>
        <strain evidence="10">UWPOB_OBS1</strain>
    </source>
</reference>
<evidence type="ECO:0000256" key="5">
    <source>
        <dbReference type="ARBA" id="ARBA00022692"/>
    </source>
</evidence>
<feature type="transmembrane region" description="Helical" evidence="8">
    <location>
        <begin position="231"/>
        <end position="249"/>
    </location>
</feature>
<accession>A0A8J7P926</accession>
<evidence type="ECO:0000256" key="4">
    <source>
        <dbReference type="ARBA" id="ARBA00022475"/>
    </source>
</evidence>
<keyword evidence="4" id="KW-1003">Cell membrane</keyword>
<dbReference type="Pfam" id="PF02554">
    <property type="entry name" value="CstA"/>
    <property type="match status" value="1"/>
</dbReference>
<feature type="transmembrane region" description="Helical" evidence="8">
    <location>
        <begin position="481"/>
        <end position="504"/>
    </location>
</feature>
<evidence type="ECO:0000256" key="2">
    <source>
        <dbReference type="ARBA" id="ARBA00007755"/>
    </source>
</evidence>
<feature type="transmembrane region" description="Helical" evidence="8">
    <location>
        <begin position="656"/>
        <end position="674"/>
    </location>
</feature>
<dbReference type="Proteomes" id="UP000664277">
    <property type="component" value="Unassembled WGS sequence"/>
</dbReference>
<name>A0A8J7P926_9BACT</name>
<dbReference type="InterPro" id="IPR051605">
    <property type="entry name" value="CstA"/>
</dbReference>
<evidence type="ECO:0000313" key="10">
    <source>
        <dbReference type="EMBL" id="MBN8661111.1"/>
    </source>
</evidence>
<dbReference type="InterPro" id="IPR003706">
    <property type="entry name" value="CstA_N"/>
</dbReference>
<gene>
    <name evidence="10" type="ORF">J0M35_12155</name>
</gene>
<feature type="transmembrane region" description="Helical" evidence="8">
    <location>
        <begin position="293"/>
        <end position="314"/>
    </location>
</feature>
<feature type="transmembrane region" description="Helical" evidence="8">
    <location>
        <begin position="198"/>
        <end position="219"/>
    </location>
</feature>
<comment type="subcellular location">
    <subcellularLocation>
        <location evidence="1">Cell membrane</location>
        <topology evidence="1">Multi-pass membrane protein</topology>
    </subcellularLocation>
</comment>
<evidence type="ECO:0000313" key="11">
    <source>
        <dbReference type="Proteomes" id="UP000664277"/>
    </source>
</evidence>
<keyword evidence="3" id="KW-0813">Transport</keyword>
<evidence type="ECO:0000256" key="3">
    <source>
        <dbReference type="ARBA" id="ARBA00022448"/>
    </source>
</evidence>
<dbReference type="PANTHER" id="PTHR30252">
    <property type="entry name" value="INNER MEMBRANE PEPTIDE TRANSPORTER"/>
    <property type="match status" value="1"/>
</dbReference>
<protein>
    <submittedName>
        <fullName evidence="10">Carbon starvation protein A</fullName>
    </submittedName>
</protein>
<feature type="transmembrane region" description="Helical" evidence="8">
    <location>
        <begin position="525"/>
        <end position="545"/>
    </location>
</feature>
<organism evidence="10 11">
    <name type="scientific">Candidatus Obscuribacter phosphatis</name>
    <dbReference type="NCBI Taxonomy" id="1906157"/>
    <lineage>
        <taxon>Bacteria</taxon>
        <taxon>Bacillati</taxon>
        <taxon>Candidatus Melainabacteria</taxon>
        <taxon>Candidatus Obscuribacterales</taxon>
        <taxon>Candidatus Obscuribacteraceae</taxon>
        <taxon>Candidatus Obscuribacter</taxon>
    </lineage>
</organism>
<dbReference type="AlphaFoldDB" id="A0A8J7P926"/>
<dbReference type="EMBL" id="JAFLCK010000016">
    <property type="protein sequence ID" value="MBN8661111.1"/>
    <property type="molecule type" value="Genomic_DNA"/>
</dbReference>
<comment type="similarity">
    <text evidence="2">Belongs to the peptide transporter carbon starvation (CstA) (TC 2.A.114) family.</text>
</comment>
<evidence type="ECO:0000256" key="1">
    <source>
        <dbReference type="ARBA" id="ARBA00004651"/>
    </source>
</evidence>
<feature type="transmembrane region" description="Helical" evidence="8">
    <location>
        <begin position="375"/>
        <end position="402"/>
    </location>
</feature>
<feature type="transmembrane region" description="Helical" evidence="8">
    <location>
        <begin position="589"/>
        <end position="610"/>
    </location>
</feature>
<proteinExistence type="inferred from homology"/>
<feature type="transmembrane region" description="Helical" evidence="8">
    <location>
        <begin position="167"/>
        <end position="192"/>
    </location>
</feature>
<dbReference type="GO" id="GO:0005886">
    <property type="term" value="C:plasma membrane"/>
    <property type="evidence" value="ECO:0007669"/>
    <property type="project" value="UniProtKB-SubCell"/>
</dbReference>
<feature type="transmembrane region" description="Helical" evidence="8">
    <location>
        <begin position="557"/>
        <end position="582"/>
    </location>
</feature>
<dbReference type="PANTHER" id="PTHR30252:SF3">
    <property type="entry name" value="PYRUVATE_PROTON SYMPORTER BTST"/>
    <property type="match status" value="1"/>
</dbReference>
<feature type="transmembrane region" description="Helical" evidence="8">
    <location>
        <begin position="269"/>
        <end position="286"/>
    </location>
</feature>
<feature type="domain" description="CstA N-terminal" evidence="9">
    <location>
        <begin position="42"/>
        <end position="607"/>
    </location>
</feature>
<sequence>MAPKAPEKKENKATTLVVTVVLGLIGLYALITIAFNHGEKINAAWLIVAAFCTFTTAYRVYSKFIAEKVFELSDQAQTPAERIDDGKDFVPTHKWVLFGHHFAAIAGAGPLVGPILASQFGYLPGTLWIIIGVVLAGAVQDFVILCASMRRGGKSLGQMAKDEISPLAGIVALIAILLIMMILMAVLALVIVKALQASPWGTFTLAATIPIAMLVGIYMKAIRPHKVMEGSIIGVILTILAVVAGKWVGQDPTLAPIFTLNGTQLAISVMIYGFVASVLPVWLLLAPRDYLSAFLKIGIIALLALGIVFLNPSLEMPALTCFVNGKGPLFTGNIFPFCFITIACGAISGFHALVSSGTTPKMIWRETHARPIGYASMLCEAAVAIMAIISACVLAPGTYFAINSPKGLVGADPTQAAAMITSWGYAVTAGDMSTLAANVGEESLWGRTGGGPTLAVGMAHIFSQVLANLPVPGLSDATISFWYHFAIMFEALFILTCLDAGTRVGRFLLQDFLGLAWKPLGRTDWYPAVCLSSLMVVAGWGYFLYQGVVDPLGGINSLWPLFGISNQLLAVVALCVGTSCIISSGKGKYAFITLAPLAWLLTVTLSAGYLKIFAADPKLGFLAHAHMLQAKLAAGSMPESEAASAPVLIFNDYLDAALGGLFITLVLVIVFEAVRSWFRPPGQKAVNTDTDSCNLQSQELKTSNMESFNAPMRCC</sequence>
<feature type="transmembrane region" description="Helical" evidence="8">
    <location>
        <begin position="12"/>
        <end position="35"/>
    </location>
</feature>
<dbReference type="GO" id="GO:0009267">
    <property type="term" value="P:cellular response to starvation"/>
    <property type="evidence" value="ECO:0007669"/>
    <property type="project" value="InterPro"/>
</dbReference>
<feature type="transmembrane region" description="Helical" evidence="8">
    <location>
        <begin position="41"/>
        <end position="61"/>
    </location>
</feature>
<feature type="transmembrane region" description="Helical" evidence="8">
    <location>
        <begin position="127"/>
        <end position="147"/>
    </location>
</feature>
<keyword evidence="6 8" id="KW-1133">Transmembrane helix</keyword>
<keyword evidence="5 8" id="KW-0812">Transmembrane</keyword>